<accession>A0A4Z2JIH3</accession>
<gene>
    <name evidence="1" type="ORF">EYF80_000041</name>
</gene>
<name>A0A4Z2JIH3_9TELE</name>
<sequence>MVARASPPLELVRGLEKDMHSPLCLASGNAVAIALPLRERENEQRQYFAPPQHKKTAILKPTVLEVTITNTDITLFLSCGPEQEEKVFQ</sequence>
<evidence type="ECO:0000313" key="2">
    <source>
        <dbReference type="Proteomes" id="UP000314294"/>
    </source>
</evidence>
<dbReference type="Proteomes" id="UP000314294">
    <property type="component" value="Unassembled WGS sequence"/>
</dbReference>
<proteinExistence type="predicted"/>
<protein>
    <submittedName>
        <fullName evidence="1">Uncharacterized protein</fullName>
    </submittedName>
</protein>
<organism evidence="1 2">
    <name type="scientific">Liparis tanakae</name>
    <name type="common">Tanaka's snailfish</name>
    <dbReference type="NCBI Taxonomy" id="230148"/>
    <lineage>
        <taxon>Eukaryota</taxon>
        <taxon>Metazoa</taxon>
        <taxon>Chordata</taxon>
        <taxon>Craniata</taxon>
        <taxon>Vertebrata</taxon>
        <taxon>Euteleostomi</taxon>
        <taxon>Actinopterygii</taxon>
        <taxon>Neopterygii</taxon>
        <taxon>Teleostei</taxon>
        <taxon>Neoteleostei</taxon>
        <taxon>Acanthomorphata</taxon>
        <taxon>Eupercaria</taxon>
        <taxon>Perciformes</taxon>
        <taxon>Cottioidei</taxon>
        <taxon>Cottales</taxon>
        <taxon>Liparidae</taxon>
        <taxon>Liparis</taxon>
    </lineage>
</organism>
<keyword evidence="2" id="KW-1185">Reference proteome</keyword>
<comment type="caution">
    <text evidence="1">The sequence shown here is derived from an EMBL/GenBank/DDBJ whole genome shotgun (WGS) entry which is preliminary data.</text>
</comment>
<dbReference type="AlphaFoldDB" id="A0A4Z2JIH3"/>
<reference evidence="1 2" key="1">
    <citation type="submission" date="2019-03" db="EMBL/GenBank/DDBJ databases">
        <title>First draft genome of Liparis tanakae, snailfish: a comprehensive survey of snailfish specific genes.</title>
        <authorList>
            <person name="Kim W."/>
            <person name="Song I."/>
            <person name="Jeong J.-H."/>
            <person name="Kim D."/>
            <person name="Kim S."/>
            <person name="Ryu S."/>
            <person name="Song J.Y."/>
            <person name="Lee S.K."/>
        </authorList>
    </citation>
    <scope>NUCLEOTIDE SEQUENCE [LARGE SCALE GENOMIC DNA]</scope>
    <source>
        <tissue evidence="1">Muscle</tissue>
    </source>
</reference>
<evidence type="ECO:0000313" key="1">
    <source>
        <dbReference type="EMBL" id="TNN89438.1"/>
    </source>
</evidence>
<dbReference type="EMBL" id="SRLO01000001">
    <property type="protein sequence ID" value="TNN89438.1"/>
    <property type="molecule type" value="Genomic_DNA"/>
</dbReference>